<accession>D6XSE0</accession>
<dbReference type="AlphaFoldDB" id="D6XSE0"/>
<dbReference type="EMBL" id="CP001791">
    <property type="protein sequence ID" value="ADH98726.1"/>
    <property type="molecule type" value="Genomic_DNA"/>
</dbReference>
<dbReference type="HOGENOM" id="CLU_1318776_0_0_9"/>
<keyword evidence="2" id="KW-1185">Reference proteome</keyword>
<name>D6XSE0_BACIE</name>
<sequence>MMVSSFIIMLILSMAGLLYLYSSGSSEGESDIANLDFTFENSDYLFYLTDGEIASAIQESRESIRLIEDYLIELNDTGIPEIAFVYMEPPILTAKLEARRISDHFGRTASVPEIKEGLSDRYLPVIGRFTGNHAFVFDVSLHQETDGEDLHEVQFYEENSGGGAVKTILIDMETVDPSIPLYMDVFDVSDPALTARYRIDFETFQTHD</sequence>
<reference evidence="1" key="1">
    <citation type="submission" date="2009-10" db="EMBL/GenBank/DDBJ databases">
        <title>Complete sequence of Bacillus selenitireducens MLS10.</title>
        <authorList>
            <consortium name="US DOE Joint Genome Institute"/>
            <person name="Lucas S."/>
            <person name="Copeland A."/>
            <person name="Lapidus A."/>
            <person name="Glavina del Rio T."/>
            <person name="Dalin E."/>
            <person name="Tice H."/>
            <person name="Bruce D."/>
            <person name="Goodwin L."/>
            <person name="Pitluck S."/>
            <person name="Sims D."/>
            <person name="Brettin T."/>
            <person name="Detter J.C."/>
            <person name="Han C."/>
            <person name="Larimer F."/>
            <person name="Land M."/>
            <person name="Hauser L."/>
            <person name="Kyrpides N."/>
            <person name="Ovchinnikova G."/>
            <person name="Stolz J."/>
        </authorList>
    </citation>
    <scope>NUCLEOTIDE SEQUENCE [LARGE SCALE GENOMIC DNA]</scope>
    <source>
        <strain evidence="1">MLS10</strain>
    </source>
</reference>
<protein>
    <submittedName>
        <fullName evidence="1">Uncharacterized protein</fullName>
    </submittedName>
</protein>
<proteinExistence type="predicted"/>
<gene>
    <name evidence="1" type="ordered locus">Bsel_1213</name>
</gene>
<evidence type="ECO:0000313" key="2">
    <source>
        <dbReference type="Proteomes" id="UP000000271"/>
    </source>
</evidence>
<dbReference type="Proteomes" id="UP000000271">
    <property type="component" value="Chromosome"/>
</dbReference>
<evidence type="ECO:0000313" key="1">
    <source>
        <dbReference type="EMBL" id="ADH98726.1"/>
    </source>
</evidence>
<organism evidence="1 2">
    <name type="scientific">Bacillus selenitireducens (strain ATCC 700615 / DSM 15326 / MLS10)</name>
    <dbReference type="NCBI Taxonomy" id="439292"/>
    <lineage>
        <taxon>Bacteria</taxon>
        <taxon>Bacillati</taxon>
        <taxon>Bacillota</taxon>
        <taxon>Bacilli</taxon>
        <taxon>Bacillales</taxon>
        <taxon>Bacillaceae</taxon>
        <taxon>Salisediminibacterium</taxon>
    </lineage>
</organism>
<dbReference type="KEGG" id="bse:Bsel_1213"/>